<organism evidence="1">
    <name type="scientific">marine sediment metagenome</name>
    <dbReference type="NCBI Taxonomy" id="412755"/>
    <lineage>
        <taxon>unclassified sequences</taxon>
        <taxon>metagenomes</taxon>
        <taxon>ecological metagenomes</taxon>
    </lineage>
</organism>
<reference evidence="1" key="1">
    <citation type="journal article" date="2014" name="Front. Microbiol.">
        <title>High frequency of phylogenetically diverse reductive dehalogenase-homologous genes in deep subseafloor sedimentary metagenomes.</title>
        <authorList>
            <person name="Kawai M."/>
            <person name="Futagami T."/>
            <person name="Toyoda A."/>
            <person name="Takaki Y."/>
            <person name="Nishi S."/>
            <person name="Hori S."/>
            <person name="Arai W."/>
            <person name="Tsubouchi T."/>
            <person name="Morono Y."/>
            <person name="Uchiyama I."/>
            <person name="Ito T."/>
            <person name="Fujiyama A."/>
            <person name="Inagaki F."/>
            <person name="Takami H."/>
        </authorList>
    </citation>
    <scope>NUCLEOTIDE SEQUENCE</scope>
    <source>
        <strain evidence="1">Expedition CK06-06</strain>
    </source>
</reference>
<name>X1NLL6_9ZZZZ</name>
<evidence type="ECO:0000313" key="1">
    <source>
        <dbReference type="EMBL" id="GAI27705.1"/>
    </source>
</evidence>
<dbReference type="EMBL" id="BARV01015173">
    <property type="protein sequence ID" value="GAI27705.1"/>
    <property type="molecule type" value="Genomic_DNA"/>
</dbReference>
<proteinExistence type="predicted"/>
<feature type="non-terminal residue" evidence="1">
    <location>
        <position position="1"/>
    </location>
</feature>
<dbReference type="AlphaFoldDB" id="X1NLL6"/>
<protein>
    <submittedName>
        <fullName evidence="1">Uncharacterized protein</fullName>
    </submittedName>
</protein>
<sequence length="31" mass="3757">KNRTKITQIAFVNIEKRSMVFTDLLHIVFFF</sequence>
<gene>
    <name evidence="1" type="ORF">S06H3_26271</name>
</gene>
<accession>X1NLL6</accession>
<comment type="caution">
    <text evidence="1">The sequence shown here is derived from an EMBL/GenBank/DDBJ whole genome shotgun (WGS) entry which is preliminary data.</text>
</comment>